<dbReference type="EMBL" id="BGZK01001019">
    <property type="protein sequence ID" value="GBP68663.1"/>
    <property type="molecule type" value="Genomic_DNA"/>
</dbReference>
<feature type="region of interest" description="Disordered" evidence="1">
    <location>
        <begin position="1"/>
        <end position="20"/>
    </location>
</feature>
<reference evidence="2 3" key="1">
    <citation type="journal article" date="2019" name="Commun. Biol.">
        <title>The bagworm genome reveals a unique fibroin gene that provides high tensile strength.</title>
        <authorList>
            <person name="Kono N."/>
            <person name="Nakamura H."/>
            <person name="Ohtoshi R."/>
            <person name="Tomita M."/>
            <person name="Numata K."/>
            <person name="Arakawa K."/>
        </authorList>
    </citation>
    <scope>NUCLEOTIDE SEQUENCE [LARGE SCALE GENOMIC DNA]</scope>
</reference>
<feature type="compositionally biased region" description="Low complexity" evidence="1">
    <location>
        <begin position="93"/>
        <end position="110"/>
    </location>
</feature>
<gene>
    <name evidence="2" type="ORF">EVAR_47669_1</name>
</gene>
<dbReference type="Proteomes" id="UP000299102">
    <property type="component" value="Unassembled WGS sequence"/>
</dbReference>
<feature type="region of interest" description="Disordered" evidence="1">
    <location>
        <begin position="91"/>
        <end position="120"/>
    </location>
</feature>
<organism evidence="2 3">
    <name type="scientific">Eumeta variegata</name>
    <name type="common">Bagworm moth</name>
    <name type="synonym">Eumeta japonica</name>
    <dbReference type="NCBI Taxonomy" id="151549"/>
    <lineage>
        <taxon>Eukaryota</taxon>
        <taxon>Metazoa</taxon>
        <taxon>Ecdysozoa</taxon>
        <taxon>Arthropoda</taxon>
        <taxon>Hexapoda</taxon>
        <taxon>Insecta</taxon>
        <taxon>Pterygota</taxon>
        <taxon>Neoptera</taxon>
        <taxon>Endopterygota</taxon>
        <taxon>Lepidoptera</taxon>
        <taxon>Glossata</taxon>
        <taxon>Ditrysia</taxon>
        <taxon>Tineoidea</taxon>
        <taxon>Psychidae</taxon>
        <taxon>Oiketicinae</taxon>
        <taxon>Eumeta</taxon>
    </lineage>
</organism>
<accession>A0A4C1XZV7</accession>
<protein>
    <submittedName>
        <fullName evidence="2">Uncharacterized protein</fullName>
    </submittedName>
</protein>
<evidence type="ECO:0000313" key="3">
    <source>
        <dbReference type="Proteomes" id="UP000299102"/>
    </source>
</evidence>
<feature type="compositionally biased region" description="Basic residues" evidence="1">
    <location>
        <begin position="28"/>
        <end position="39"/>
    </location>
</feature>
<keyword evidence="3" id="KW-1185">Reference proteome</keyword>
<feature type="region of interest" description="Disordered" evidence="1">
    <location>
        <begin position="28"/>
        <end position="51"/>
    </location>
</feature>
<feature type="compositionally biased region" description="Basic and acidic residues" evidence="1">
    <location>
        <begin position="10"/>
        <end position="20"/>
    </location>
</feature>
<evidence type="ECO:0000256" key="1">
    <source>
        <dbReference type="SAM" id="MobiDB-lite"/>
    </source>
</evidence>
<sequence>MKQTAALKRISGERERDRTRDCLKYVQPKRRGPRRRRRGGGGGGTMIDTRPDANVLYQSAKEPELSYRLNFMNLGAARPAHAYVLLIRGAETPRAASPPSARARPAGAGRLTSDNKMFQP</sequence>
<proteinExistence type="predicted"/>
<evidence type="ECO:0000313" key="2">
    <source>
        <dbReference type="EMBL" id="GBP68663.1"/>
    </source>
</evidence>
<comment type="caution">
    <text evidence="2">The sequence shown here is derived from an EMBL/GenBank/DDBJ whole genome shotgun (WGS) entry which is preliminary data.</text>
</comment>
<name>A0A4C1XZV7_EUMVA</name>
<dbReference type="AlphaFoldDB" id="A0A4C1XZV7"/>